<comment type="caution">
    <text evidence="7">The sequence shown here is derived from an EMBL/GenBank/DDBJ whole genome shotgun (WGS) entry which is preliminary data.</text>
</comment>
<feature type="transmembrane region" description="Helical" evidence="6">
    <location>
        <begin position="312"/>
        <end position="330"/>
    </location>
</feature>
<keyword evidence="8" id="KW-1185">Reference proteome</keyword>
<dbReference type="GO" id="GO:0015920">
    <property type="term" value="P:lipopolysaccharide transport"/>
    <property type="evidence" value="ECO:0007669"/>
    <property type="project" value="TreeGrafter"/>
</dbReference>
<feature type="transmembrane region" description="Helical" evidence="6">
    <location>
        <begin position="342"/>
        <end position="360"/>
    </location>
</feature>
<keyword evidence="5 6" id="KW-0472">Membrane</keyword>
<dbReference type="RefSeq" id="WP_188936035.1">
    <property type="nucleotide sequence ID" value="NZ_BMJC01000005.1"/>
</dbReference>
<dbReference type="PANTHER" id="PTHR33529">
    <property type="entry name" value="SLR0882 PROTEIN-RELATED"/>
    <property type="match status" value="1"/>
</dbReference>
<dbReference type="Pfam" id="PF03739">
    <property type="entry name" value="LptF_LptG"/>
    <property type="match status" value="1"/>
</dbReference>
<proteinExistence type="predicted"/>
<reference evidence="7" key="1">
    <citation type="journal article" date="2014" name="Int. J. Syst. Evol. Microbiol.">
        <title>Complete genome sequence of Corynebacterium casei LMG S-19264T (=DSM 44701T), isolated from a smear-ripened cheese.</title>
        <authorList>
            <consortium name="US DOE Joint Genome Institute (JGI-PGF)"/>
            <person name="Walter F."/>
            <person name="Albersmeier A."/>
            <person name="Kalinowski J."/>
            <person name="Ruckert C."/>
        </authorList>
    </citation>
    <scope>NUCLEOTIDE SEQUENCE</scope>
    <source>
        <strain evidence="7">CGMCC 1.15448</strain>
    </source>
</reference>
<evidence type="ECO:0000256" key="1">
    <source>
        <dbReference type="ARBA" id="ARBA00004651"/>
    </source>
</evidence>
<dbReference type="PANTHER" id="PTHR33529:SF8">
    <property type="entry name" value="PERMEASE, YJGP_YJGQ FAMILY"/>
    <property type="match status" value="1"/>
</dbReference>
<keyword evidence="3 6" id="KW-0812">Transmembrane</keyword>
<keyword evidence="4 6" id="KW-1133">Transmembrane helix</keyword>
<evidence type="ECO:0000256" key="2">
    <source>
        <dbReference type="ARBA" id="ARBA00022475"/>
    </source>
</evidence>
<feature type="transmembrane region" description="Helical" evidence="6">
    <location>
        <begin position="12"/>
        <end position="31"/>
    </location>
</feature>
<evidence type="ECO:0000256" key="5">
    <source>
        <dbReference type="ARBA" id="ARBA00023136"/>
    </source>
</evidence>
<sequence>MIKLLDRYILKKFLGTFVFTMLVITSIAVVIDTSEKADDMVRSGLTVKQLIMNYYIGFVPFIMSMIYPLMVFIAVIYFTSKMAGRSEIIAILAGGVRYNRMLRPFLIGAAFLSLIFWLASQYWVPRANEIRTDFQAVYVDRNSSYNGDPYRNNNFYLRVDPVTFVGFRYYDTANKVATNFFLQKLKGNKVYYNVRAESVRWDPARKDWKLTTVIERTIDGLKETMKRDDTMHVNLNVQPKELRRDDYLKDKLTTPELQQFIHMEEVRGSEGLNTFKVELYHRDATPFSVIIMALIGAVIASRKIRGGSGVHLAVGIVLAAIFVVMDKFAVTFSTKGNLPPVLAAWLPNIIFSGVAGILYVKTPK</sequence>
<dbReference type="AlphaFoldDB" id="A0A8J2UGU3"/>
<feature type="transmembrane region" description="Helical" evidence="6">
    <location>
        <begin position="284"/>
        <end position="300"/>
    </location>
</feature>
<dbReference type="Proteomes" id="UP000607559">
    <property type="component" value="Unassembled WGS sequence"/>
</dbReference>
<evidence type="ECO:0000256" key="3">
    <source>
        <dbReference type="ARBA" id="ARBA00022692"/>
    </source>
</evidence>
<evidence type="ECO:0000256" key="4">
    <source>
        <dbReference type="ARBA" id="ARBA00022989"/>
    </source>
</evidence>
<evidence type="ECO:0000313" key="8">
    <source>
        <dbReference type="Proteomes" id="UP000607559"/>
    </source>
</evidence>
<gene>
    <name evidence="7" type="ORF">GCM10011511_44820</name>
</gene>
<feature type="transmembrane region" description="Helical" evidence="6">
    <location>
        <begin position="105"/>
        <end position="124"/>
    </location>
</feature>
<dbReference type="GO" id="GO:0043190">
    <property type="term" value="C:ATP-binding cassette (ABC) transporter complex"/>
    <property type="evidence" value="ECO:0007669"/>
    <property type="project" value="TreeGrafter"/>
</dbReference>
<name>A0A8J2UGU3_9BACT</name>
<evidence type="ECO:0000256" key="6">
    <source>
        <dbReference type="SAM" id="Phobius"/>
    </source>
</evidence>
<dbReference type="InterPro" id="IPR005495">
    <property type="entry name" value="LptG/LptF_permease"/>
</dbReference>
<protein>
    <submittedName>
        <fullName evidence="7">Membrane protein</fullName>
    </submittedName>
</protein>
<feature type="transmembrane region" description="Helical" evidence="6">
    <location>
        <begin position="51"/>
        <end position="78"/>
    </location>
</feature>
<organism evidence="7 8">
    <name type="scientific">Puia dinghuensis</name>
    <dbReference type="NCBI Taxonomy" id="1792502"/>
    <lineage>
        <taxon>Bacteria</taxon>
        <taxon>Pseudomonadati</taxon>
        <taxon>Bacteroidota</taxon>
        <taxon>Chitinophagia</taxon>
        <taxon>Chitinophagales</taxon>
        <taxon>Chitinophagaceae</taxon>
        <taxon>Puia</taxon>
    </lineage>
</organism>
<dbReference type="EMBL" id="BMJC01000005">
    <property type="protein sequence ID" value="GGB16002.1"/>
    <property type="molecule type" value="Genomic_DNA"/>
</dbReference>
<keyword evidence="2" id="KW-1003">Cell membrane</keyword>
<comment type="subcellular location">
    <subcellularLocation>
        <location evidence="1">Cell membrane</location>
        <topology evidence="1">Multi-pass membrane protein</topology>
    </subcellularLocation>
</comment>
<evidence type="ECO:0000313" key="7">
    <source>
        <dbReference type="EMBL" id="GGB16002.1"/>
    </source>
</evidence>
<accession>A0A8J2UGU3</accession>
<reference evidence="7" key="2">
    <citation type="submission" date="2020-09" db="EMBL/GenBank/DDBJ databases">
        <authorList>
            <person name="Sun Q."/>
            <person name="Zhou Y."/>
        </authorList>
    </citation>
    <scope>NUCLEOTIDE SEQUENCE</scope>
    <source>
        <strain evidence="7">CGMCC 1.15448</strain>
    </source>
</reference>